<organism evidence="2 3">
    <name type="scientific">Rhizoclosmatium globosum</name>
    <dbReference type="NCBI Taxonomy" id="329046"/>
    <lineage>
        <taxon>Eukaryota</taxon>
        <taxon>Fungi</taxon>
        <taxon>Fungi incertae sedis</taxon>
        <taxon>Chytridiomycota</taxon>
        <taxon>Chytridiomycota incertae sedis</taxon>
        <taxon>Chytridiomycetes</taxon>
        <taxon>Chytridiales</taxon>
        <taxon>Chytriomycetaceae</taxon>
        <taxon>Rhizoclosmatium</taxon>
    </lineage>
</organism>
<accession>A0A1Y2CF59</accession>
<name>A0A1Y2CF59_9FUNG</name>
<comment type="caution">
    <text evidence="2">The sequence shown here is derived from an EMBL/GenBank/DDBJ whole genome shotgun (WGS) entry which is preliminary data.</text>
</comment>
<evidence type="ECO:0008006" key="4">
    <source>
        <dbReference type="Google" id="ProtNLM"/>
    </source>
</evidence>
<dbReference type="AlphaFoldDB" id="A0A1Y2CF59"/>
<proteinExistence type="predicted"/>
<feature type="signal peptide" evidence="1">
    <location>
        <begin position="1"/>
        <end position="16"/>
    </location>
</feature>
<gene>
    <name evidence="2" type="ORF">BCR33DRAFT_716313</name>
</gene>
<keyword evidence="1" id="KW-0732">Signal</keyword>
<dbReference type="Proteomes" id="UP000193642">
    <property type="component" value="Unassembled WGS sequence"/>
</dbReference>
<dbReference type="EMBL" id="MCGO01000019">
    <property type="protein sequence ID" value="ORY45669.1"/>
    <property type="molecule type" value="Genomic_DNA"/>
</dbReference>
<sequence>MYSIAILQLLLSLASAFPAGPGISLTTYSKNISIVYSNTIPYSLKGNLCFTTDSLCPSYIKLYCSSIQQICAPYQNPTAGIGCQGFKCFPNLPSPVSVPTLINNKAGSGFTVIQHIRLLLHVHFFVGRGKCVEEHIPQTVNPFINAS</sequence>
<evidence type="ECO:0000313" key="3">
    <source>
        <dbReference type="Proteomes" id="UP000193642"/>
    </source>
</evidence>
<evidence type="ECO:0000313" key="2">
    <source>
        <dbReference type="EMBL" id="ORY45669.1"/>
    </source>
</evidence>
<protein>
    <recommendedName>
        <fullName evidence="4">Secreted protein</fullName>
    </recommendedName>
</protein>
<reference evidence="2 3" key="1">
    <citation type="submission" date="2016-07" db="EMBL/GenBank/DDBJ databases">
        <title>Pervasive Adenine N6-methylation of Active Genes in Fungi.</title>
        <authorList>
            <consortium name="DOE Joint Genome Institute"/>
            <person name="Mondo S.J."/>
            <person name="Dannebaum R.O."/>
            <person name="Kuo R.C."/>
            <person name="Labutti K."/>
            <person name="Haridas S."/>
            <person name="Kuo A."/>
            <person name="Salamov A."/>
            <person name="Ahrendt S.R."/>
            <person name="Lipzen A."/>
            <person name="Sullivan W."/>
            <person name="Andreopoulos W.B."/>
            <person name="Clum A."/>
            <person name="Lindquist E."/>
            <person name="Daum C."/>
            <person name="Ramamoorthy G.K."/>
            <person name="Gryganskyi A."/>
            <person name="Culley D."/>
            <person name="Magnuson J.K."/>
            <person name="James T.Y."/>
            <person name="O'Malley M.A."/>
            <person name="Stajich J.E."/>
            <person name="Spatafora J.W."/>
            <person name="Visel A."/>
            <person name="Grigoriev I.V."/>
        </authorList>
    </citation>
    <scope>NUCLEOTIDE SEQUENCE [LARGE SCALE GENOMIC DNA]</scope>
    <source>
        <strain evidence="2 3">JEL800</strain>
    </source>
</reference>
<keyword evidence="3" id="KW-1185">Reference proteome</keyword>
<evidence type="ECO:0000256" key="1">
    <source>
        <dbReference type="SAM" id="SignalP"/>
    </source>
</evidence>
<feature type="non-terminal residue" evidence="2">
    <location>
        <position position="147"/>
    </location>
</feature>
<feature type="chain" id="PRO_5011003301" description="Secreted protein" evidence="1">
    <location>
        <begin position="17"/>
        <end position="147"/>
    </location>
</feature>